<dbReference type="PANTHER" id="PTHR34297:SF3">
    <property type="entry name" value="ALKALINE SHOCK PROTEIN 23"/>
    <property type="match status" value="1"/>
</dbReference>
<evidence type="ECO:0000256" key="1">
    <source>
        <dbReference type="ARBA" id="ARBA00005721"/>
    </source>
</evidence>
<evidence type="ECO:0000313" key="3">
    <source>
        <dbReference type="EMBL" id="VDC18369.1"/>
    </source>
</evidence>
<dbReference type="PANTHER" id="PTHR34297">
    <property type="entry name" value="HYPOTHETICAL CYTOSOLIC PROTEIN-RELATED"/>
    <property type="match status" value="1"/>
</dbReference>
<comment type="similarity">
    <text evidence="1">Belongs to the asp23 family.</text>
</comment>
<dbReference type="RefSeq" id="WP_124089918.1">
    <property type="nucleotide sequence ID" value="NZ_CBCRYA010000006.1"/>
</dbReference>
<dbReference type="OrthoDB" id="3217325at2"/>
<proteinExistence type="inferred from homology"/>
<evidence type="ECO:0000256" key="2">
    <source>
        <dbReference type="SAM" id="MobiDB-lite"/>
    </source>
</evidence>
<evidence type="ECO:0008006" key="5">
    <source>
        <dbReference type="Google" id="ProtNLM"/>
    </source>
</evidence>
<feature type="region of interest" description="Disordered" evidence="2">
    <location>
        <begin position="1"/>
        <end position="21"/>
    </location>
</feature>
<accession>A0A3P5W4Z6</accession>
<reference evidence="3 4" key="1">
    <citation type="submission" date="2018-11" db="EMBL/GenBank/DDBJ databases">
        <authorList>
            <person name="Criscuolo A."/>
        </authorList>
    </citation>
    <scope>NUCLEOTIDE SEQUENCE [LARGE SCALE GENOMIC DNA]</scope>
    <source>
        <strain evidence="3">AT11b</strain>
    </source>
</reference>
<protein>
    <recommendedName>
        <fullName evidence="5">Alkaline shock protein 23</fullName>
    </recommendedName>
</protein>
<evidence type="ECO:0000313" key="4">
    <source>
        <dbReference type="Proteomes" id="UP000280861"/>
    </source>
</evidence>
<sequence>MSTAQHSTGAHRSALADPADRGTLTISEKAIEKIAGQIAASVPGINGTSGGFLGIGSHRDEDARPKVKVRLSGTVAAVHISAGVRYPAPLRATTERLRSEVRDKVSAACGIDVRQVDIDIESLTTNHDSNGQRELL</sequence>
<organism evidence="3 4">
    <name type="scientific">Arthrobacter ulcerisalmonis</name>
    <dbReference type="NCBI Taxonomy" id="2483813"/>
    <lineage>
        <taxon>Bacteria</taxon>
        <taxon>Bacillati</taxon>
        <taxon>Actinomycetota</taxon>
        <taxon>Actinomycetes</taxon>
        <taxon>Micrococcales</taxon>
        <taxon>Micrococcaceae</taxon>
        <taxon>Arthrobacter</taxon>
    </lineage>
</organism>
<dbReference type="Proteomes" id="UP000280861">
    <property type="component" value="Unassembled WGS sequence"/>
</dbReference>
<gene>
    <name evidence="3" type="ORF">PSET11_00235</name>
</gene>
<dbReference type="EMBL" id="UXAU01000009">
    <property type="protein sequence ID" value="VDC18369.1"/>
    <property type="molecule type" value="Genomic_DNA"/>
</dbReference>
<keyword evidence="4" id="KW-1185">Reference proteome</keyword>
<dbReference type="Pfam" id="PF03780">
    <property type="entry name" value="Asp23"/>
    <property type="match status" value="1"/>
</dbReference>
<dbReference type="InterPro" id="IPR005531">
    <property type="entry name" value="Asp23"/>
</dbReference>
<feature type="compositionally biased region" description="Polar residues" evidence="2">
    <location>
        <begin position="1"/>
        <end position="10"/>
    </location>
</feature>
<name>A0A3P5W4Z6_9MICC</name>
<dbReference type="AlphaFoldDB" id="A0A3P5W4Z6"/>